<reference evidence="2" key="1">
    <citation type="journal article" date="2019" name="Int. J. Syst. Evol. Microbiol.">
        <title>The Global Catalogue of Microorganisms (GCM) 10K type strain sequencing project: providing services to taxonomists for standard genome sequencing and annotation.</title>
        <authorList>
            <consortium name="The Broad Institute Genomics Platform"/>
            <consortium name="The Broad Institute Genome Sequencing Center for Infectious Disease"/>
            <person name="Wu L."/>
            <person name="Ma J."/>
        </authorList>
    </citation>
    <scope>NUCLEOTIDE SEQUENCE [LARGE SCALE GENOMIC DNA]</scope>
    <source>
        <strain evidence="2">CCUG 62221</strain>
    </source>
</reference>
<dbReference type="Proteomes" id="UP001597241">
    <property type="component" value="Unassembled WGS sequence"/>
</dbReference>
<name>A0ABW3WKW0_9FLAO</name>
<dbReference type="EMBL" id="JBHTMV010000002">
    <property type="protein sequence ID" value="MFD1292512.1"/>
    <property type="molecule type" value="Genomic_DNA"/>
</dbReference>
<keyword evidence="2" id="KW-1185">Reference proteome</keyword>
<comment type="caution">
    <text evidence="1">The sequence shown here is derived from an EMBL/GenBank/DDBJ whole genome shotgun (WGS) entry which is preliminary data.</text>
</comment>
<dbReference type="SUPFAM" id="SSF102114">
    <property type="entry name" value="Radical SAM enzymes"/>
    <property type="match status" value="1"/>
</dbReference>
<organism evidence="1 2">
    <name type="scientific">Lutibacter holmesii</name>
    <dbReference type="NCBI Taxonomy" id="1137985"/>
    <lineage>
        <taxon>Bacteria</taxon>
        <taxon>Pseudomonadati</taxon>
        <taxon>Bacteroidota</taxon>
        <taxon>Flavobacteriia</taxon>
        <taxon>Flavobacteriales</taxon>
        <taxon>Flavobacteriaceae</taxon>
        <taxon>Lutibacter</taxon>
    </lineage>
</organism>
<gene>
    <name evidence="1" type="primary">nrdG</name>
    <name evidence="1" type="ORF">ACFQ5N_01580</name>
</gene>
<dbReference type="NCBIfam" id="TIGR02826">
    <property type="entry name" value="RNR_activ_nrdG3"/>
    <property type="match status" value="1"/>
</dbReference>
<dbReference type="InterPro" id="IPR013785">
    <property type="entry name" value="Aldolase_TIM"/>
</dbReference>
<protein>
    <submittedName>
        <fullName evidence="1">Anaerobic ribonucleoside-triphosphate reductase activating protein</fullName>
    </submittedName>
</protein>
<dbReference type="InterPro" id="IPR014191">
    <property type="entry name" value="Anaer_RNR_activator"/>
</dbReference>
<dbReference type="Gene3D" id="3.20.20.70">
    <property type="entry name" value="Aldolase class I"/>
    <property type="match status" value="1"/>
</dbReference>
<accession>A0ABW3WKW0</accession>
<evidence type="ECO:0000313" key="2">
    <source>
        <dbReference type="Proteomes" id="UP001597241"/>
    </source>
</evidence>
<dbReference type="Pfam" id="PF13353">
    <property type="entry name" value="Fer4_12"/>
    <property type="match status" value="1"/>
</dbReference>
<dbReference type="RefSeq" id="WP_386807159.1">
    <property type="nucleotide sequence ID" value="NZ_JBHTMV010000002.1"/>
</dbReference>
<proteinExistence type="predicted"/>
<dbReference type="InterPro" id="IPR058240">
    <property type="entry name" value="rSAM_sf"/>
</dbReference>
<evidence type="ECO:0000313" key="1">
    <source>
        <dbReference type="EMBL" id="MFD1292512.1"/>
    </source>
</evidence>
<sequence length="149" mass="16889">MNYSEIEIVLQEVPGEISICFSITGCGVQCKGCHSSFLWNKHNGTKLTEEVYKSILTKYNGFASCVLFMGGEWCLNELTNYFKIAKNLGFKTCLYTGETEIPKKLKVELTYLKTGPWVESLGGLNSKKTNQKFIEVQTNQILNHLFLKN</sequence>